<dbReference type="EMBL" id="BMII01000081">
    <property type="protein sequence ID" value="GGB77722.1"/>
    <property type="molecule type" value="Genomic_DNA"/>
</dbReference>
<gene>
    <name evidence="1" type="ORF">GCM10011607_42330</name>
</gene>
<comment type="caution">
    <text evidence="1">The sequence shown here is derived from an EMBL/GenBank/DDBJ whole genome shotgun (WGS) entry which is preliminary data.</text>
</comment>
<reference evidence="2" key="1">
    <citation type="journal article" date="2019" name="Int. J. Syst. Evol. Microbiol.">
        <title>The Global Catalogue of Microorganisms (GCM) 10K type strain sequencing project: providing services to taxonomists for standard genome sequencing and annotation.</title>
        <authorList>
            <consortium name="The Broad Institute Genomics Platform"/>
            <consortium name="The Broad Institute Genome Sequencing Center for Infectious Disease"/>
            <person name="Wu L."/>
            <person name="Ma J."/>
        </authorList>
    </citation>
    <scope>NUCLEOTIDE SEQUENCE [LARGE SCALE GENOMIC DNA]</scope>
    <source>
        <strain evidence="2">CGMCC 1.15339</strain>
    </source>
</reference>
<accession>A0ABQ1JWU4</accession>
<proteinExistence type="predicted"/>
<sequence>MALLRFCDIKMKKHSYTLLAALVLSACGGGGDSEKETDAPSDTTPSKTYVSGNTMQSGSVGYIEYPSDDVGQGYACKSRSDKYFESEFVRVYANSAVGNNDLMAVATIVQNNMSFSYGKMNFTTASLKEFMPQYSPTVATRFLTTSDYGDELAYNYVYTGIHKDVDWKSMNAGDVYYGIPDHYQSLDTQGAIDTALILAEKYSELSGLEVEKRSDKVIVCLAEHMNKSRFAEGTFHGLNFAEPEADSRVLESVYAKHELIHHVQMQHYRVTERSVIGIYNLPRWLVEGQAVYLSGQSITKRSEVSNTSIDDMNNASDKNAYYEEYGLAYSYLHLNNDISTINKLYSNTAGGITSFESAFDALGLKNHYGQVITYNSFKSNYQTWVADWN</sequence>
<protein>
    <submittedName>
        <fullName evidence="1">Uncharacterized protein</fullName>
    </submittedName>
</protein>
<evidence type="ECO:0000313" key="2">
    <source>
        <dbReference type="Proteomes" id="UP000617555"/>
    </source>
</evidence>
<dbReference type="PROSITE" id="PS51257">
    <property type="entry name" value="PROKAR_LIPOPROTEIN"/>
    <property type="match status" value="1"/>
</dbReference>
<organism evidence="1 2">
    <name type="scientific">Shewanella inventionis</name>
    <dbReference type="NCBI Taxonomy" id="1738770"/>
    <lineage>
        <taxon>Bacteria</taxon>
        <taxon>Pseudomonadati</taxon>
        <taxon>Pseudomonadota</taxon>
        <taxon>Gammaproteobacteria</taxon>
        <taxon>Alteromonadales</taxon>
        <taxon>Shewanellaceae</taxon>
        <taxon>Shewanella</taxon>
    </lineage>
</organism>
<name>A0ABQ1JWU4_9GAMM</name>
<dbReference type="Proteomes" id="UP000617555">
    <property type="component" value="Unassembled WGS sequence"/>
</dbReference>
<evidence type="ECO:0000313" key="1">
    <source>
        <dbReference type="EMBL" id="GGB77722.1"/>
    </source>
</evidence>
<keyword evidence="2" id="KW-1185">Reference proteome</keyword>